<evidence type="ECO:0000256" key="1">
    <source>
        <dbReference type="SAM" id="SignalP"/>
    </source>
</evidence>
<evidence type="ECO:0000313" key="2">
    <source>
        <dbReference type="EMBL" id="CAI6342005.1"/>
    </source>
</evidence>
<keyword evidence="3" id="KW-1185">Reference proteome</keyword>
<proteinExistence type="predicted"/>
<comment type="caution">
    <text evidence="2">The sequence shown here is derived from an EMBL/GenBank/DDBJ whole genome shotgun (WGS) entry which is preliminary data.</text>
</comment>
<feature type="chain" id="PRO_5040766786" evidence="1">
    <location>
        <begin position="21"/>
        <end position="102"/>
    </location>
</feature>
<reference evidence="2" key="1">
    <citation type="submission" date="2023-01" db="EMBL/GenBank/DDBJ databases">
        <authorList>
            <person name="Van Ghelder C."/>
            <person name="Rancurel C."/>
        </authorList>
    </citation>
    <scope>NUCLEOTIDE SEQUENCE</scope>
    <source>
        <strain evidence="2">CNCM I-4278</strain>
    </source>
</reference>
<feature type="signal peptide" evidence="1">
    <location>
        <begin position="1"/>
        <end position="20"/>
    </location>
</feature>
<keyword evidence="1" id="KW-0732">Signal</keyword>
<dbReference type="EMBL" id="CAOQHR010000012">
    <property type="protein sequence ID" value="CAI6342005.1"/>
    <property type="molecule type" value="Genomic_DNA"/>
</dbReference>
<accession>A0A9W4XV91</accession>
<protein>
    <submittedName>
        <fullName evidence="2">Uncharacterized protein</fullName>
    </submittedName>
</protein>
<organism evidence="2 3">
    <name type="scientific">Periconia digitata</name>
    <dbReference type="NCBI Taxonomy" id="1303443"/>
    <lineage>
        <taxon>Eukaryota</taxon>
        <taxon>Fungi</taxon>
        <taxon>Dikarya</taxon>
        <taxon>Ascomycota</taxon>
        <taxon>Pezizomycotina</taxon>
        <taxon>Dothideomycetes</taxon>
        <taxon>Pleosporomycetidae</taxon>
        <taxon>Pleosporales</taxon>
        <taxon>Massarineae</taxon>
        <taxon>Periconiaceae</taxon>
        <taxon>Periconia</taxon>
    </lineage>
</organism>
<name>A0A9W4XV91_9PLEO</name>
<dbReference type="AlphaFoldDB" id="A0A9W4XV91"/>
<sequence length="102" mass="11518">MAMWSSLVLLLHELARKGSRTSNFTIYTDQPCIFPIPLWWRGEVYLKYIAYDLFVSYGIAGGHKDNHLMGKGFGCGNSFKNHLGQYESMFPSLCCESTAIVS</sequence>
<gene>
    <name evidence="2" type="ORF">PDIGIT_LOCUS15206</name>
</gene>
<evidence type="ECO:0000313" key="3">
    <source>
        <dbReference type="Proteomes" id="UP001152607"/>
    </source>
</evidence>
<dbReference type="Proteomes" id="UP001152607">
    <property type="component" value="Unassembled WGS sequence"/>
</dbReference>